<dbReference type="RefSeq" id="WP_039305088.1">
    <property type="nucleotide sequence ID" value="NZ_JQHL01000005.1"/>
</dbReference>
<gene>
    <name evidence="3" type="ORF">JV35_12850</name>
    <name evidence="2" type="ORF">KP22_06670</name>
</gene>
<accession>A0A093UHP3</accession>
<sequence>MRQEFNGTAQGQFSSRDIINIHSPSGENLTDDESLLPAQRHRLHQLLDDLVTASGEPKKDLWRAVHAHIDVHSINGITTKKYHKAETYLQHRLAEAKLAKECRRLVSEILRLTVDTATERDRFCLKKFGTKTLNDLSREQLQVAFDHFDRDELRQRQPNPTQPKAVDWQELIKAHPKVFIGIFFLGFFTSFLFR</sequence>
<name>A0A093UHP3_9GAMM</name>
<organism evidence="2">
    <name type="scientific">Pectobacterium betavasculorum</name>
    <dbReference type="NCBI Taxonomy" id="55207"/>
    <lineage>
        <taxon>Bacteria</taxon>
        <taxon>Pseudomonadati</taxon>
        <taxon>Pseudomonadota</taxon>
        <taxon>Gammaproteobacteria</taxon>
        <taxon>Enterobacterales</taxon>
        <taxon>Pectobacteriaceae</taxon>
        <taxon>Pectobacterium</taxon>
    </lineage>
</organism>
<proteinExistence type="predicted"/>
<keyword evidence="1" id="KW-0812">Transmembrane</keyword>
<dbReference type="Proteomes" id="UP000032874">
    <property type="component" value="Unassembled WGS sequence"/>
</dbReference>
<dbReference type="eggNOG" id="ENOG5031I1Z">
    <property type="taxonomic scope" value="Bacteria"/>
</dbReference>
<reference evidence="2 4" key="1">
    <citation type="submission" date="2014-08" db="EMBL/GenBank/DDBJ databases">
        <title>Genome sequences of NCPPB Pectobacterium isolates.</title>
        <authorList>
            <person name="Glover R.H."/>
            <person name="Sapp M."/>
            <person name="Elphinstone J."/>
        </authorList>
    </citation>
    <scope>NUCLEOTIDE SEQUENCE [LARGE SCALE GENOMIC DNA]</scope>
    <source>
        <strain evidence="3 4">NCPPB 2793</strain>
        <strain evidence="2">NCPPB 2795</strain>
    </source>
</reference>
<comment type="caution">
    <text evidence="2">The sequence shown here is derived from an EMBL/GenBank/DDBJ whole genome shotgun (WGS) entry which is preliminary data.</text>
</comment>
<evidence type="ECO:0008006" key="5">
    <source>
        <dbReference type="Google" id="ProtNLM"/>
    </source>
</evidence>
<evidence type="ECO:0000256" key="1">
    <source>
        <dbReference type="SAM" id="Phobius"/>
    </source>
</evidence>
<dbReference type="Proteomes" id="UP000032869">
    <property type="component" value="Unassembled WGS sequence"/>
</dbReference>
<dbReference type="STRING" id="55207.KP22_06670"/>
<keyword evidence="1" id="KW-0472">Membrane</keyword>
<evidence type="ECO:0000313" key="2">
    <source>
        <dbReference type="EMBL" id="KFX07768.1"/>
    </source>
</evidence>
<dbReference type="EMBL" id="JQHL01000005">
    <property type="protein sequence ID" value="KFX19799.1"/>
    <property type="molecule type" value="Genomic_DNA"/>
</dbReference>
<dbReference type="AlphaFoldDB" id="A0A093UHP3"/>
<dbReference type="EMBL" id="JQHM01000001">
    <property type="protein sequence ID" value="KFX07768.1"/>
    <property type="molecule type" value="Genomic_DNA"/>
</dbReference>
<keyword evidence="4" id="KW-1185">Reference proteome</keyword>
<protein>
    <recommendedName>
        <fullName evidence="5">Flagella biosynthesis regulator</fullName>
    </recommendedName>
</protein>
<keyword evidence="1" id="KW-1133">Transmembrane helix</keyword>
<evidence type="ECO:0000313" key="4">
    <source>
        <dbReference type="Proteomes" id="UP000032869"/>
    </source>
</evidence>
<dbReference type="OrthoDB" id="6434343at2"/>
<feature type="transmembrane region" description="Helical" evidence="1">
    <location>
        <begin position="174"/>
        <end position="193"/>
    </location>
</feature>
<evidence type="ECO:0000313" key="3">
    <source>
        <dbReference type="EMBL" id="KFX19799.1"/>
    </source>
</evidence>